<gene>
    <name evidence="1" type="ORF">JA13_245</name>
</gene>
<dbReference type="EMBL" id="MH460460">
    <property type="protein sequence ID" value="AXG66648.1"/>
    <property type="molecule type" value="Genomic_DNA"/>
</dbReference>
<proteinExistence type="predicted"/>
<protein>
    <submittedName>
        <fullName evidence="1">Uncharacterized protein</fullName>
    </submittedName>
</protein>
<evidence type="ECO:0000313" key="1">
    <source>
        <dbReference type="EMBL" id="AXG66648.1"/>
    </source>
</evidence>
<reference evidence="1 2" key="1">
    <citation type="journal article" date="2018" name="Front. Microbiol.">
        <title>Jumbo Bacteriophages Are Represented Within an Increasing Diversity of Environmental Viruses Infecting the Emerging Phytopathogen, Dickeya solani.</title>
        <authorList>
            <person name="Day A.W."/>
            <person name="Ahn J."/>
            <person name="Salmond G.P.C."/>
        </authorList>
    </citation>
    <scope>NUCLEOTIDE SEQUENCE [LARGE SCALE GENOMIC DNA]</scope>
</reference>
<sequence>MTQVTKKRYCPETGVELREALGIPRVVIVCHMIERERGSGKRPDGFVYCESKENLQKFSEFIYQQKVSSRGECYSEILNTELVQVSEEYLKELSKHRDDLHRPWIWENSSKHNVIV</sequence>
<dbReference type="Proteomes" id="UP000263742">
    <property type="component" value="Segment"/>
</dbReference>
<evidence type="ECO:0000313" key="2">
    <source>
        <dbReference type="Proteomes" id="UP000263742"/>
    </source>
</evidence>
<accession>A0A384ZWM2</accession>
<organism evidence="1 2">
    <name type="scientific">Dickeya phage vB_DsoM_JA13</name>
    <dbReference type="NCBI Taxonomy" id="2283030"/>
    <lineage>
        <taxon>Viruses</taxon>
        <taxon>Duplodnaviria</taxon>
        <taxon>Heunggongvirae</taxon>
        <taxon>Uroviricota</taxon>
        <taxon>Caudoviricetes</taxon>
        <taxon>Salmondvirus</taxon>
        <taxon>Salmondvirus JA11</taxon>
    </lineage>
</organism>
<name>A0A384ZWM2_9CAUD</name>